<dbReference type="Proteomes" id="UP000254919">
    <property type="component" value="Unassembled WGS sequence"/>
</dbReference>
<evidence type="ECO:0000313" key="2">
    <source>
        <dbReference type="EMBL" id="SUE40549.1"/>
    </source>
</evidence>
<feature type="domain" description="DUF218" evidence="1">
    <location>
        <begin position="64"/>
        <end position="192"/>
    </location>
</feature>
<gene>
    <name evidence="2" type="ORF">NCTC13291_02115</name>
</gene>
<name>A0A379N134_9PROT</name>
<dbReference type="Pfam" id="PF02698">
    <property type="entry name" value="DUF218"/>
    <property type="match status" value="1"/>
</dbReference>
<reference evidence="2 3" key="1">
    <citation type="submission" date="2018-06" db="EMBL/GenBank/DDBJ databases">
        <authorList>
            <consortium name="Pathogen Informatics"/>
            <person name="Doyle S."/>
        </authorList>
    </citation>
    <scope>NUCLEOTIDE SEQUENCE [LARGE SCALE GENOMIC DNA]</scope>
    <source>
        <strain evidence="2 3">NCTC13291</strain>
    </source>
</reference>
<sequence length="210" mass="22397">MNLPPRLKALTPTLRRAFTGRRLLRRGFFALLLAATLATGAGYAWFLDAASVPSPSRLPEGTGIAVLTGGPDRVETGLRLAAADPGAPLIISGVGQNTDIAALAHEVSVEPWPYLDRITLGHAARSTRGNAREIAAWARQHGIGTLAVVTAGFHMPRALLEMRRELPEARLIPYPVAPARARPPAMLREYLKFAGALAGLSAYGRSEPDP</sequence>
<organism evidence="2 3">
    <name type="scientific">Roseomonas mucosa</name>
    <dbReference type="NCBI Taxonomy" id="207340"/>
    <lineage>
        <taxon>Bacteria</taxon>
        <taxon>Pseudomonadati</taxon>
        <taxon>Pseudomonadota</taxon>
        <taxon>Alphaproteobacteria</taxon>
        <taxon>Acetobacterales</taxon>
        <taxon>Roseomonadaceae</taxon>
        <taxon>Roseomonas</taxon>
    </lineage>
</organism>
<evidence type="ECO:0000313" key="3">
    <source>
        <dbReference type="Proteomes" id="UP000254919"/>
    </source>
</evidence>
<protein>
    <submittedName>
        <fullName evidence="2">DUF218 domain</fullName>
    </submittedName>
</protein>
<dbReference type="EMBL" id="UGVN01000001">
    <property type="protein sequence ID" value="SUE40549.1"/>
    <property type="molecule type" value="Genomic_DNA"/>
</dbReference>
<proteinExistence type="predicted"/>
<dbReference type="InterPro" id="IPR003848">
    <property type="entry name" value="DUF218"/>
</dbReference>
<evidence type="ECO:0000259" key="1">
    <source>
        <dbReference type="Pfam" id="PF02698"/>
    </source>
</evidence>
<dbReference type="RefSeq" id="WP_019462136.1">
    <property type="nucleotide sequence ID" value="NZ_CP034924.1"/>
</dbReference>
<accession>A0A379N134</accession>
<dbReference type="CDD" id="cd06259">
    <property type="entry name" value="YdcF-like"/>
    <property type="match status" value="1"/>
</dbReference>
<dbReference type="AlphaFoldDB" id="A0A379N134"/>